<protein>
    <submittedName>
        <fullName evidence="2">Phosphatidylglycerol lysyltransferase domain-containing protein</fullName>
    </submittedName>
</protein>
<dbReference type="SUPFAM" id="SSF55729">
    <property type="entry name" value="Acyl-CoA N-acyltransferases (Nat)"/>
    <property type="match status" value="2"/>
</dbReference>
<comment type="caution">
    <text evidence="2">The sequence shown here is derived from an EMBL/GenBank/DDBJ whole genome shotgun (WGS) entry which is preliminary data.</text>
</comment>
<evidence type="ECO:0000313" key="3">
    <source>
        <dbReference type="Proteomes" id="UP001169069"/>
    </source>
</evidence>
<accession>A0ABT7QYY2</accession>
<dbReference type="EMBL" id="JAQIBD010000001">
    <property type="protein sequence ID" value="MDM5271506.1"/>
    <property type="molecule type" value="Genomic_DNA"/>
</dbReference>
<sequence>MVDFRIGNYLLKPFTIHTKELMEQYLQEVHSSLSDYSFAANFMWLANSSGFYTIVKDTFCLFILNGGELSMLLPPLGKKERINDAIIECFEVMNLNNSSKYLSRIDYVDEYYMTNFVENVEGQDIFEILENYLIEKKLADYVYNIDDLIELRGNGYHTKRTEINKFKKNYPGFTTELLDPAIHTEEIIELFNRWVINRMKYMPKVELDAFLDGINYERFAIKRILKYYQEMGLFGMILRIDDNVMGFTVGERTNETTATILIEKTEFDILGSAQFIFREFCKLLKEHYGSLYINAGDDMGFENLKKVKLSYRPAKLLPKYSIYQKN</sequence>
<dbReference type="PIRSF" id="PIRSF018688">
    <property type="entry name" value="UCP018688"/>
    <property type="match status" value="1"/>
</dbReference>
<dbReference type="InterPro" id="IPR016732">
    <property type="entry name" value="UCP018688"/>
</dbReference>
<name>A0ABT7QYY2_9BACT</name>
<dbReference type="Proteomes" id="UP001169069">
    <property type="component" value="Unassembled WGS sequence"/>
</dbReference>
<dbReference type="PANTHER" id="PTHR41373">
    <property type="entry name" value="DUF2156 DOMAIN-CONTAINING PROTEIN"/>
    <property type="match status" value="1"/>
</dbReference>
<dbReference type="PANTHER" id="PTHR41373:SF1">
    <property type="entry name" value="PHOSPHATIDYLGLYCEROL LYSYLTRANSFERASE C-TERMINAL DOMAIN-CONTAINING PROTEIN"/>
    <property type="match status" value="1"/>
</dbReference>
<dbReference type="RefSeq" id="WP_289412994.1">
    <property type="nucleotide sequence ID" value="NZ_JAQIBD010000001.1"/>
</dbReference>
<dbReference type="Gene3D" id="3.40.630.30">
    <property type="match status" value="1"/>
</dbReference>
<feature type="domain" description="Phosphatidylglycerol lysyltransferase C-terminal" evidence="1">
    <location>
        <begin position="29"/>
        <end position="323"/>
    </location>
</feature>
<reference evidence="2" key="1">
    <citation type="submission" date="2023-01" db="EMBL/GenBank/DDBJ databases">
        <title>Sulfurovum sp. zt1-1 genome assembly.</title>
        <authorList>
            <person name="Wang J."/>
        </authorList>
    </citation>
    <scope>NUCLEOTIDE SEQUENCE</scope>
    <source>
        <strain evidence="2">Zt1-1</strain>
    </source>
</reference>
<evidence type="ECO:0000259" key="1">
    <source>
        <dbReference type="Pfam" id="PF09924"/>
    </source>
</evidence>
<dbReference type="InterPro" id="IPR024320">
    <property type="entry name" value="LPG_synthase_C"/>
</dbReference>
<keyword evidence="3" id="KW-1185">Reference proteome</keyword>
<dbReference type="Pfam" id="PF09924">
    <property type="entry name" value="LPG_synthase_C"/>
    <property type="match status" value="1"/>
</dbReference>
<proteinExistence type="predicted"/>
<gene>
    <name evidence="2" type="ORF">PGH07_04895</name>
</gene>
<organism evidence="2 3">
    <name type="scientific">Sulfurovum zhangzhouensis</name>
    <dbReference type="NCBI Taxonomy" id="3019067"/>
    <lineage>
        <taxon>Bacteria</taxon>
        <taxon>Pseudomonadati</taxon>
        <taxon>Campylobacterota</taxon>
        <taxon>Epsilonproteobacteria</taxon>
        <taxon>Campylobacterales</taxon>
        <taxon>Sulfurovaceae</taxon>
        <taxon>Sulfurovum</taxon>
    </lineage>
</organism>
<dbReference type="InterPro" id="IPR016181">
    <property type="entry name" value="Acyl_CoA_acyltransferase"/>
</dbReference>
<evidence type="ECO:0000313" key="2">
    <source>
        <dbReference type="EMBL" id="MDM5271506.1"/>
    </source>
</evidence>